<dbReference type="AlphaFoldDB" id="A0A6A6BMW3"/>
<feature type="compositionally biased region" description="Polar residues" evidence="1">
    <location>
        <begin position="357"/>
        <end position="371"/>
    </location>
</feature>
<evidence type="ECO:0000256" key="1">
    <source>
        <dbReference type="SAM" id="MobiDB-lite"/>
    </source>
</evidence>
<dbReference type="Proteomes" id="UP000799438">
    <property type="component" value="Unassembled WGS sequence"/>
</dbReference>
<dbReference type="PANTHER" id="PTHR28232:SF1">
    <property type="entry name" value="TRANSCRIPTIONAL REGULATORY PROTEIN RXT2"/>
    <property type="match status" value="1"/>
</dbReference>
<keyword evidence="4" id="KW-1185">Reference proteome</keyword>
<dbReference type="Pfam" id="PF08595">
    <property type="entry name" value="RXT2_N"/>
    <property type="match status" value="1"/>
</dbReference>
<dbReference type="InterPro" id="IPR013904">
    <property type="entry name" value="RXT2_N"/>
</dbReference>
<gene>
    <name evidence="3" type="ORF">K452DRAFT_283823</name>
</gene>
<feature type="compositionally biased region" description="Basic and acidic residues" evidence="1">
    <location>
        <begin position="243"/>
        <end position="257"/>
    </location>
</feature>
<dbReference type="GO" id="GO:0005829">
    <property type="term" value="C:cytosol"/>
    <property type="evidence" value="ECO:0007669"/>
    <property type="project" value="TreeGrafter"/>
</dbReference>
<proteinExistence type="predicted"/>
<dbReference type="PANTHER" id="PTHR28232">
    <property type="entry name" value="TRANSCRIPTIONAL REGULATORY PROTEIN RXT2"/>
    <property type="match status" value="1"/>
</dbReference>
<feature type="region of interest" description="Disordered" evidence="1">
    <location>
        <begin position="490"/>
        <end position="518"/>
    </location>
</feature>
<name>A0A6A6BMW3_9PEZI</name>
<evidence type="ECO:0000313" key="3">
    <source>
        <dbReference type="EMBL" id="KAF2145472.1"/>
    </source>
</evidence>
<feature type="compositionally biased region" description="Basic residues" evidence="1">
    <location>
        <begin position="507"/>
        <end position="518"/>
    </location>
</feature>
<evidence type="ECO:0000259" key="2">
    <source>
        <dbReference type="Pfam" id="PF08595"/>
    </source>
</evidence>
<dbReference type="OrthoDB" id="441210at2759"/>
<accession>A0A6A6BMW3</accession>
<feature type="region of interest" description="Disordered" evidence="1">
    <location>
        <begin position="219"/>
        <end position="400"/>
    </location>
</feature>
<feature type="compositionally biased region" description="Low complexity" evidence="1">
    <location>
        <begin position="374"/>
        <end position="396"/>
    </location>
</feature>
<dbReference type="EMBL" id="ML995477">
    <property type="protein sequence ID" value="KAF2145472.1"/>
    <property type="molecule type" value="Genomic_DNA"/>
</dbReference>
<feature type="domain" description="Transcriptional regulatory protein RXT2 N-terminal" evidence="2">
    <location>
        <begin position="40"/>
        <end position="171"/>
    </location>
</feature>
<dbReference type="GO" id="GO:0033698">
    <property type="term" value="C:Rpd3L complex"/>
    <property type="evidence" value="ECO:0007669"/>
    <property type="project" value="TreeGrafter"/>
</dbReference>
<reference evidence="3" key="1">
    <citation type="journal article" date="2020" name="Stud. Mycol.">
        <title>101 Dothideomycetes genomes: a test case for predicting lifestyles and emergence of pathogens.</title>
        <authorList>
            <person name="Haridas S."/>
            <person name="Albert R."/>
            <person name="Binder M."/>
            <person name="Bloem J."/>
            <person name="Labutti K."/>
            <person name="Salamov A."/>
            <person name="Andreopoulos B."/>
            <person name="Baker S."/>
            <person name="Barry K."/>
            <person name="Bills G."/>
            <person name="Bluhm B."/>
            <person name="Cannon C."/>
            <person name="Castanera R."/>
            <person name="Culley D."/>
            <person name="Daum C."/>
            <person name="Ezra D."/>
            <person name="Gonzalez J."/>
            <person name="Henrissat B."/>
            <person name="Kuo A."/>
            <person name="Liang C."/>
            <person name="Lipzen A."/>
            <person name="Lutzoni F."/>
            <person name="Magnuson J."/>
            <person name="Mondo S."/>
            <person name="Nolan M."/>
            <person name="Ohm R."/>
            <person name="Pangilinan J."/>
            <person name="Park H.-J."/>
            <person name="Ramirez L."/>
            <person name="Alfaro M."/>
            <person name="Sun H."/>
            <person name="Tritt A."/>
            <person name="Yoshinaga Y."/>
            <person name="Zwiers L.-H."/>
            <person name="Turgeon B."/>
            <person name="Goodwin S."/>
            <person name="Spatafora J."/>
            <person name="Crous P."/>
            <person name="Grigoriev I."/>
        </authorList>
    </citation>
    <scope>NUCLEOTIDE SEQUENCE</scope>
    <source>
        <strain evidence="3">CBS 121167</strain>
    </source>
</reference>
<organism evidence="3 4">
    <name type="scientific">Aplosporella prunicola CBS 121167</name>
    <dbReference type="NCBI Taxonomy" id="1176127"/>
    <lineage>
        <taxon>Eukaryota</taxon>
        <taxon>Fungi</taxon>
        <taxon>Dikarya</taxon>
        <taxon>Ascomycota</taxon>
        <taxon>Pezizomycotina</taxon>
        <taxon>Dothideomycetes</taxon>
        <taxon>Dothideomycetes incertae sedis</taxon>
        <taxon>Botryosphaeriales</taxon>
        <taxon>Aplosporellaceae</taxon>
        <taxon>Aplosporella</taxon>
    </lineage>
</organism>
<evidence type="ECO:0000313" key="4">
    <source>
        <dbReference type="Proteomes" id="UP000799438"/>
    </source>
</evidence>
<dbReference type="RefSeq" id="XP_033401184.1">
    <property type="nucleotide sequence ID" value="XM_033539841.1"/>
</dbReference>
<sequence>MAGQQYVFAEAIVGMKKAVARYGDESEDDDTEITYSVQHKLKRKLPRGQSILNNGRSVYKKPKVEHAGYQRRIVARNPPRIDEDGDEIEGYDSDESLEGSVAEDNPYGEIHLEELLAPLTSAADLHTHPSMSIPYYSTHLTELAINARDSLQREEKNLWRAKGIMKKLLGDDNWFPVGMLETDWDRQVLETPVAPGAGNSAGSLDALSWEQTSNPVLAPDETHIETPRPASGQAENTAQQQDEDTRMEDSTTTEEVHATNGIKETVEAGASEEEPRQDGLLVQDDVGDQNKQENGAPRPAPEATDNQPVNGEIPNPDGQNQGAQDPEDPMQVDTENGTTDGAGQEPRSRRSSDADETSSQPTSRRMTTRAQANAAHSHTSSAPHSPHTFSPSSPSAQPIHPLFGFPLEVLADRDMGLPAHEAEETRNWLLLYIQKQEEVVKQHRKLYNGLMEADRKRKYVLKWCRAEGHVGEMSDGEDWVDKEEWGLTEDLVKGKEEEEEEGVVQGKKTRARRRDQEK</sequence>
<dbReference type="InterPro" id="IPR039602">
    <property type="entry name" value="Rxt2"/>
</dbReference>
<dbReference type="GeneID" id="54297337"/>
<protein>
    <recommendedName>
        <fullName evidence="2">Transcriptional regulatory protein RXT2 N-terminal domain-containing protein</fullName>
    </recommendedName>
</protein>